<dbReference type="InterPro" id="IPR005120">
    <property type="entry name" value="UPF3_dom"/>
</dbReference>
<dbReference type="GO" id="GO:0000184">
    <property type="term" value="P:nuclear-transcribed mRNA catabolic process, nonsense-mediated decay"/>
    <property type="evidence" value="ECO:0007669"/>
    <property type="project" value="UniProtKB-KW"/>
</dbReference>
<feature type="compositionally biased region" description="Polar residues" evidence="5">
    <location>
        <begin position="36"/>
        <end position="55"/>
    </location>
</feature>
<feature type="region of interest" description="Disordered" evidence="5">
    <location>
        <begin position="1"/>
        <end position="116"/>
    </location>
</feature>
<evidence type="ECO:0000313" key="7">
    <source>
        <dbReference type="EMBL" id="SMN22895.1"/>
    </source>
</evidence>
<dbReference type="EMBL" id="FXLY01000015">
    <property type="protein sequence ID" value="SMN22895.1"/>
    <property type="molecule type" value="Genomic_DNA"/>
</dbReference>
<feature type="compositionally biased region" description="Basic and acidic residues" evidence="5">
    <location>
        <begin position="1"/>
        <end position="11"/>
    </location>
</feature>
<dbReference type="AlphaFoldDB" id="A0A1X7RB94"/>
<dbReference type="OrthoDB" id="18087at2759"/>
<dbReference type="Proteomes" id="UP000196158">
    <property type="component" value="Unassembled WGS sequence"/>
</dbReference>
<dbReference type="InterPro" id="IPR039722">
    <property type="entry name" value="Upf3"/>
</dbReference>
<evidence type="ECO:0000256" key="5">
    <source>
        <dbReference type="SAM" id="MobiDB-lite"/>
    </source>
</evidence>
<protein>
    <submittedName>
        <fullName evidence="7">Similar to Saccharomyces cerevisiae YGR072W UPF3 Component of the nonsense-mediated mRNA decay (NMD) pathway, along with Nam7p and Nmd2p</fullName>
    </submittedName>
</protein>
<dbReference type="InterPro" id="IPR035979">
    <property type="entry name" value="RBD_domain_sf"/>
</dbReference>
<evidence type="ECO:0000259" key="6">
    <source>
        <dbReference type="Pfam" id="PF03467"/>
    </source>
</evidence>
<feature type="compositionally biased region" description="Basic residues" evidence="5">
    <location>
        <begin position="15"/>
        <end position="30"/>
    </location>
</feature>
<evidence type="ECO:0000256" key="2">
    <source>
        <dbReference type="ARBA" id="ARBA00005991"/>
    </source>
</evidence>
<dbReference type="Gene3D" id="3.30.70.330">
    <property type="match status" value="1"/>
</dbReference>
<evidence type="ECO:0000256" key="3">
    <source>
        <dbReference type="ARBA" id="ARBA00023161"/>
    </source>
</evidence>
<dbReference type="GO" id="GO:0003729">
    <property type="term" value="F:mRNA binding"/>
    <property type="evidence" value="ECO:0007669"/>
    <property type="project" value="TreeGrafter"/>
</dbReference>
<organism evidence="7 8">
    <name type="scientific">Maudiozyma saulgeensis</name>
    <dbReference type="NCBI Taxonomy" id="1789683"/>
    <lineage>
        <taxon>Eukaryota</taxon>
        <taxon>Fungi</taxon>
        <taxon>Dikarya</taxon>
        <taxon>Ascomycota</taxon>
        <taxon>Saccharomycotina</taxon>
        <taxon>Saccharomycetes</taxon>
        <taxon>Saccharomycetales</taxon>
        <taxon>Saccharomycetaceae</taxon>
        <taxon>Maudiozyma</taxon>
    </lineage>
</organism>
<dbReference type="GO" id="GO:0005737">
    <property type="term" value="C:cytoplasm"/>
    <property type="evidence" value="ECO:0007669"/>
    <property type="project" value="TreeGrafter"/>
</dbReference>
<dbReference type="STRING" id="1789683.A0A1X7RB94"/>
<feature type="compositionally biased region" description="Basic and acidic residues" evidence="5">
    <location>
        <begin position="420"/>
        <end position="433"/>
    </location>
</feature>
<keyword evidence="4" id="KW-0539">Nucleus</keyword>
<dbReference type="SUPFAM" id="SSF54928">
    <property type="entry name" value="RNA-binding domain, RBD"/>
    <property type="match status" value="1"/>
</dbReference>
<dbReference type="Pfam" id="PF03467">
    <property type="entry name" value="Smg4_UPF3"/>
    <property type="match status" value="1"/>
</dbReference>
<dbReference type="PANTHER" id="PTHR13112:SF0">
    <property type="entry name" value="FI21285P1"/>
    <property type="match status" value="1"/>
</dbReference>
<feature type="compositionally biased region" description="Basic and acidic residues" evidence="5">
    <location>
        <begin position="61"/>
        <end position="95"/>
    </location>
</feature>
<feature type="region of interest" description="Disordered" evidence="5">
    <location>
        <begin position="307"/>
        <end position="370"/>
    </location>
</feature>
<sequence>MSSDTSKKPDGPNKSTKKPLRRNFRRKTNKPKNTDDATSNQSLQQNKNITPTKSDTAPVADNKRKTERSTKKTPEHQSKKSSDKKPSGKNAPEKKVKNKNKSNRSNKNKLRNKMRKDVDQGFKLVLRHLPPNLTNEQFMDNLKPVIQDKKLAIFGIIDHYYRHGSLASNLFEKSVYSRAYFTFNSMEQLKEFGNSVRNLTFIDDKDNVSNPVLKVSPYVKKIGNSNVTNRKHSKKLEGTIENDPIFKRFLKTIKLMEEKDDSPYAFNNISIFKSLEKEIAKEKKLDAMIEKKTELAMIKLSGVDINKMNEKKKKKKEKKEKEKERKKVKKAHEVENSSSESKKKKKKEKVSRRKNKQKKDKNVDKEEINKNIVILEEAGKRELKNRMKILEEREKETIAKEKRLEMVNKAREKQMLLRKAKEEANRTNNEETTPKAQTIQILQREDK</sequence>
<comment type="similarity">
    <text evidence="2">Belongs to the RENT3 family.</text>
</comment>
<keyword evidence="8" id="KW-1185">Reference proteome</keyword>
<evidence type="ECO:0000256" key="4">
    <source>
        <dbReference type="ARBA" id="ARBA00023242"/>
    </source>
</evidence>
<dbReference type="CDD" id="cd12455">
    <property type="entry name" value="RRM_like_Smg4_UPF3"/>
    <property type="match status" value="1"/>
</dbReference>
<dbReference type="InterPro" id="IPR012677">
    <property type="entry name" value="Nucleotide-bd_a/b_plait_sf"/>
</dbReference>
<feature type="domain" description="UPF3" evidence="6">
    <location>
        <begin position="120"/>
        <end position="291"/>
    </location>
</feature>
<keyword evidence="3" id="KW-0866">Nonsense-mediated mRNA decay</keyword>
<proteinExistence type="inferred from homology"/>
<name>A0A1X7RB94_9SACH</name>
<evidence type="ECO:0000313" key="8">
    <source>
        <dbReference type="Proteomes" id="UP000196158"/>
    </source>
</evidence>
<feature type="compositionally biased region" description="Basic residues" evidence="5">
    <location>
        <begin position="96"/>
        <end position="114"/>
    </location>
</feature>
<dbReference type="PANTHER" id="PTHR13112">
    <property type="entry name" value="UPF3 REGULATOR OF NONSENSE TRANSCRIPTS-LIKE PROTEIN"/>
    <property type="match status" value="1"/>
</dbReference>
<reference evidence="7 8" key="1">
    <citation type="submission" date="2017-04" db="EMBL/GenBank/DDBJ databases">
        <authorList>
            <person name="Afonso C.L."/>
            <person name="Miller P.J."/>
            <person name="Scott M.A."/>
            <person name="Spackman E."/>
            <person name="Goraichik I."/>
            <person name="Dimitrov K.M."/>
            <person name="Suarez D.L."/>
            <person name="Swayne D.E."/>
        </authorList>
    </citation>
    <scope>NUCLEOTIDE SEQUENCE [LARGE SCALE GENOMIC DNA]</scope>
</reference>
<feature type="compositionally biased region" description="Basic residues" evidence="5">
    <location>
        <begin position="342"/>
        <end position="359"/>
    </location>
</feature>
<feature type="compositionally biased region" description="Basic and acidic residues" evidence="5">
    <location>
        <begin position="319"/>
        <end position="335"/>
    </location>
</feature>
<dbReference type="GO" id="GO:0045727">
    <property type="term" value="P:positive regulation of translation"/>
    <property type="evidence" value="ECO:0007669"/>
    <property type="project" value="TreeGrafter"/>
</dbReference>
<feature type="compositionally biased region" description="Basic and acidic residues" evidence="5">
    <location>
        <begin position="360"/>
        <end position="369"/>
    </location>
</feature>
<gene>
    <name evidence="7" type="ORF">KASA_0D00550G</name>
</gene>
<evidence type="ECO:0000256" key="1">
    <source>
        <dbReference type="ARBA" id="ARBA00004123"/>
    </source>
</evidence>
<accession>A0A1X7RB94</accession>
<feature type="region of interest" description="Disordered" evidence="5">
    <location>
        <begin position="420"/>
        <end position="447"/>
    </location>
</feature>
<dbReference type="GO" id="GO:0005730">
    <property type="term" value="C:nucleolus"/>
    <property type="evidence" value="ECO:0007669"/>
    <property type="project" value="TreeGrafter"/>
</dbReference>
<comment type="subcellular location">
    <subcellularLocation>
        <location evidence="1">Nucleus</location>
    </subcellularLocation>
</comment>